<dbReference type="CDD" id="cd06822">
    <property type="entry name" value="PLPDE_III_YBL036c_euk"/>
    <property type="match status" value="1"/>
</dbReference>
<evidence type="ECO:0000313" key="6">
    <source>
        <dbReference type="EMBL" id="OCK76632.1"/>
    </source>
</evidence>
<feature type="region of interest" description="Disordered" evidence="4">
    <location>
        <begin position="143"/>
        <end position="162"/>
    </location>
</feature>
<evidence type="ECO:0000259" key="5">
    <source>
        <dbReference type="Pfam" id="PF01168"/>
    </source>
</evidence>
<dbReference type="SUPFAM" id="SSF51419">
    <property type="entry name" value="PLP-binding barrel"/>
    <property type="match status" value="2"/>
</dbReference>
<evidence type="ECO:0000256" key="1">
    <source>
        <dbReference type="ARBA" id="ARBA00022898"/>
    </source>
</evidence>
<protein>
    <recommendedName>
        <fullName evidence="2">Pyridoxal phosphate homeostasis protein</fullName>
        <shortName evidence="2">PLP homeostasis protein</shortName>
    </recommendedName>
</protein>
<feature type="modified residue" description="N6-(pyridoxal phosphate)lysine" evidence="2">
    <location>
        <position position="53"/>
    </location>
</feature>
<dbReference type="Pfam" id="PF01168">
    <property type="entry name" value="Ala_racemase_N"/>
    <property type="match status" value="1"/>
</dbReference>
<evidence type="ECO:0000256" key="4">
    <source>
        <dbReference type="SAM" id="MobiDB-lite"/>
    </source>
</evidence>
<dbReference type="InterPro" id="IPR011078">
    <property type="entry name" value="PyrdxlP_homeostasis"/>
</dbReference>
<proteinExistence type="inferred from homology"/>
<dbReference type="AlphaFoldDB" id="A0A8E2E3I6"/>
<keyword evidence="1 2" id="KW-0663">Pyridoxal phosphate</keyword>
<dbReference type="PANTHER" id="PTHR10146">
    <property type="entry name" value="PROLINE SYNTHETASE CO-TRANSCRIBED BACTERIAL HOMOLOG PROTEIN"/>
    <property type="match status" value="1"/>
</dbReference>
<dbReference type="Gene3D" id="3.20.20.10">
    <property type="entry name" value="Alanine racemase"/>
    <property type="match status" value="1"/>
</dbReference>
<reference evidence="6 7" key="1">
    <citation type="journal article" date="2016" name="Nat. Commun.">
        <title>Ectomycorrhizal ecology is imprinted in the genome of the dominant symbiotic fungus Cenococcum geophilum.</title>
        <authorList>
            <consortium name="DOE Joint Genome Institute"/>
            <person name="Peter M."/>
            <person name="Kohler A."/>
            <person name="Ohm R.A."/>
            <person name="Kuo A."/>
            <person name="Krutzmann J."/>
            <person name="Morin E."/>
            <person name="Arend M."/>
            <person name="Barry K.W."/>
            <person name="Binder M."/>
            <person name="Choi C."/>
            <person name="Clum A."/>
            <person name="Copeland A."/>
            <person name="Grisel N."/>
            <person name="Haridas S."/>
            <person name="Kipfer T."/>
            <person name="LaButti K."/>
            <person name="Lindquist E."/>
            <person name="Lipzen A."/>
            <person name="Maire R."/>
            <person name="Meier B."/>
            <person name="Mihaltcheva S."/>
            <person name="Molinier V."/>
            <person name="Murat C."/>
            <person name="Poggeler S."/>
            <person name="Quandt C.A."/>
            <person name="Sperisen C."/>
            <person name="Tritt A."/>
            <person name="Tisserant E."/>
            <person name="Crous P.W."/>
            <person name="Henrissat B."/>
            <person name="Nehls U."/>
            <person name="Egli S."/>
            <person name="Spatafora J.W."/>
            <person name="Grigoriev I.V."/>
            <person name="Martin F.M."/>
        </authorList>
    </citation>
    <scope>NUCLEOTIDE SEQUENCE [LARGE SCALE GENOMIC DNA]</scope>
    <source>
        <strain evidence="6 7">CBS 459.81</strain>
    </source>
</reference>
<dbReference type="GO" id="GO:0030170">
    <property type="term" value="F:pyridoxal phosphate binding"/>
    <property type="evidence" value="ECO:0007669"/>
    <property type="project" value="UniProtKB-UniRule"/>
</dbReference>
<dbReference type="OrthoDB" id="10264196at2759"/>
<comment type="similarity">
    <text evidence="2 3">Belongs to the pyridoxal phosphate-binding protein YggS/PROSC family.</text>
</comment>
<dbReference type="InterPro" id="IPR001608">
    <property type="entry name" value="Ala_racemase_N"/>
</dbReference>
<comment type="function">
    <text evidence="2">Pyridoxal 5'-phosphate (PLP)-binding protein, which may be involved in intracellular homeostatic regulation of pyridoxal 5'-phosphate (PLP), the active form of vitamin B6.</text>
</comment>
<dbReference type="PANTHER" id="PTHR10146:SF14">
    <property type="entry name" value="PYRIDOXAL PHOSPHATE HOMEOSTASIS PROTEIN"/>
    <property type="match status" value="1"/>
</dbReference>
<dbReference type="PROSITE" id="PS01211">
    <property type="entry name" value="UPF0001"/>
    <property type="match status" value="1"/>
</dbReference>
<dbReference type="HAMAP" id="MF_02087">
    <property type="entry name" value="PLP_homeostasis"/>
    <property type="match status" value="1"/>
</dbReference>
<name>A0A8E2E3I6_9PEZI</name>
<sequence>MADTETGTGIMQPNPQRAKQLVENLTHITQRIQSAAAKSPSPNKPVRLIAVSKLKPATDILALHNPPTSHLHFGENYVQELVQKADLLPRSIKWHFIGALQTNKCKNLAEQIPNLWCVSSVDSVRKADALEKGRAALVGALRDKAKENNGGEGDGQEDKEVTTTTEITTTASDSGPAPLAPLRIKIQINTSGEESKSGVPPSGAVVLCQHIITSCPHLRLTGLMTIGAIARSQATTPENENEDFVTLRTVRDEVEKELGIEGLELSMGMSADFEGAIAMGSDEVRVGSDIFGERPSRKDAVVVEKG</sequence>
<evidence type="ECO:0000256" key="2">
    <source>
        <dbReference type="HAMAP-Rule" id="MF_03225"/>
    </source>
</evidence>
<accession>A0A8E2E3I6</accession>
<dbReference type="EMBL" id="KV745193">
    <property type="protein sequence ID" value="OCK76632.1"/>
    <property type="molecule type" value="Genomic_DNA"/>
</dbReference>
<gene>
    <name evidence="6" type="ORF">K432DRAFT_139428</name>
</gene>
<feature type="domain" description="Alanine racemase N-terminal" evidence="5">
    <location>
        <begin position="179"/>
        <end position="295"/>
    </location>
</feature>
<keyword evidence="7" id="KW-1185">Reference proteome</keyword>
<organism evidence="6 7">
    <name type="scientific">Lepidopterella palustris CBS 459.81</name>
    <dbReference type="NCBI Taxonomy" id="1314670"/>
    <lineage>
        <taxon>Eukaryota</taxon>
        <taxon>Fungi</taxon>
        <taxon>Dikarya</taxon>
        <taxon>Ascomycota</taxon>
        <taxon>Pezizomycotina</taxon>
        <taxon>Dothideomycetes</taxon>
        <taxon>Pleosporomycetidae</taxon>
        <taxon>Mytilinidiales</taxon>
        <taxon>Argynnaceae</taxon>
        <taxon>Lepidopterella</taxon>
    </lineage>
</organism>
<evidence type="ECO:0000313" key="7">
    <source>
        <dbReference type="Proteomes" id="UP000250266"/>
    </source>
</evidence>
<dbReference type="Proteomes" id="UP000250266">
    <property type="component" value="Unassembled WGS sequence"/>
</dbReference>
<dbReference type="InterPro" id="IPR029066">
    <property type="entry name" value="PLP-binding_barrel"/>
</dbReference>
<evidence type="ECO:0000256" key="3">
    <source>
        <dbReference type="RuleBase" id="RU004514"/>
    </source>
</evidence>